<feature type="non-terminal residue" evidence="2">
    <location>
        <position position="144"/>
    </location>
</feature>
<evidence type="ECO:0000313" key="3">
    <source>
        <dbReference type="Proteomes" id="UP001328107"/>
    </source>
</evidence>
<gene>
    <name evidence="2" type="ORF">PMAYCL1PPCAC_04833</name>
</gene>
<keyword evidence="1" id="KW-0812">Transmembrane</keyword>
<evidence type="ECO:0000256" key="1">
    <source>
        <dbReference type="SAM" id="Phobius"/>
    </source>
</evidence>
<keyword evidence="1" id="KW-0472">Membrane</keyword>
<sequence length="144" mass="16543">HFLGFIFYSHPHAISLVMEFILVSLLTYGVYGAHRSYFVCLIVWEIEVLMQAIYFTLLISANDNVIKTLHPRLVDFIDSKEVYVICFALACVFEFLLFILLYNVMSTYNTFLKDQEKAKIESAKLKEIAVRKESGTGGDSKKVE</sequence>
<feature type="transmembrane region" description="Helical" evidence="1">
    <location>
        <begin position="12"/>
        <end position="31"/>
    </location>
</feature>
<feature type="transmembrane region" description="Helical" evidence="1">
    <location>
        <begin position="82"/>
        <end position="104"/>
    </location>
</feature>
<proteinExistence type="predicted"/>
<dbReference type="Proteomes" id="UP001328107">
    <property type="component" value="Unassembled WGS sequence"/>
</dbReference>
<name>A0AAN5C2L0_9BILA</name>
<evidence type="ECO:0000313" key="2">
    <source>
        <dbReference type="EMBL" id="GMR34638.1"/>
    </source>
</evidence>
<dbReference type="EMBL" id="BTRK01000002">
    <property type="protein sequence ID" value="GMR34638.1"/>
    <property type="molecule type" value="Genomic_DNA"/>
</dbReference>
<reference evidence="3" key="1">
    <citation type="submission" date="2022-10" db="EMBL/GenBank/DDBJ databases">
        <title>Genome assembly of Pristionchus species.</title>
        <authorList>
            <person name="Yoshida K."/>
            <person name="Sommer R.J."/>
        </authorList>
    </citation>
    <scope>NUCLEOTIDE SEQUENCE [LARGE SCALE GENOMIC DNA]</scope>
    <source>
        <strain evidence="3">RS5460</strain>
    </source>
</reference>
<feature type="transmembrane region" description="Helical" evidence="1">
    <location>
        <begin position="38"/>
        <end position="62"/>
    </location>
</feature>
<keyword evidence="1" id="KW-1133">Transmembrane helix</keyword>
<accession>A0AAN5C2L0</accession>
<dbReference type="AlphaFoldDB" id="A0AAN5C2L0"/>
<organism evidence="2 3">
    <name type="scientific">Pristionchus mayeri</name>
    <dbReference type="NCBI Taxonomy" id="1317129"/>
    <lineage>
        <taxon>Eukaryota</taxon>
        <taxon>Metazoa</taxon>
        <taxon>Ecdysozoa</taxon>
        <taxon>Nematoda</taxon>
        <taxon>Chromadorea</taxon>
        <taxon>Rhabditida</taxon>
        <taxon>Rhabditina</taxon>
        <taxon>Diplogasteromorpha</taxon>
        <taxon>Diplogasteroidea</taxon>
        <taxon>Neodiplogasteridae</taxon>
        <taxon>Pristionchus</taxon>
    </lineage>
</organism>
<comment type="caution">
    <text evidence="2">The sequence shown here is derived from an EMBL/GenBank/DDBJ whole genome shotgun (WGS) entry which is preliminary data.</text>
</comment>
<protein>
    <submittedName>
        <fullName evidence="2">Uncharacterized protein</fullName>
    </submittedName>
</protein>
<keyword evidence="3" id="KW-1185">Reference proteome</keyword>
<feature type="non-terminal residue" evidence="2">
    <location>
        <position position="1"/>
    </location>
</feature>